<evidence type="ECO:0000313" key="3">
    <source>
        <dbReference type="EMBL" id="KAF5646114.1"/>
    </source>
</evidence>
<dbReference type="SUPFAM" id="SSF53335">
    <property type="entry name" value="S-adenosyl-L-methionine-dependent methyltransferases"/>
    <property type="match status" value="1"/>
</dbReference>
<dbReference type="GO" id="GO:0016787">
    <property type="term" value="F:hydrolase activity"/>
    <property type="evidence" value="ECO:0007669"/>
    <property type="project" value="UniProtKB-KW"/>
</dbReference>
<dbReference type="PANTHER" id="PTHR43591">
    <property type="entry name" value="METHYLTRANSFERASE"/>
    <property type="match status" value="1"/>
</dbReference>
<name>A0A8H5W5W2_9HYPO</name>
<dbReference type="GO" id="GO:0008168">
    <property type="term" value="F:methyltransferase activity"/>
    <property type="evidence" value="ECO:0007669"/>
    <property type="project" value="TreeGrafter"/>
</dbReference>
<evidence type="ECO:0000313" key="4">
    <source>
        <dbReference type="Proteomes" id="UP000530670"/>
    </source>
</evidence>
<dbReference type="Proteomes" id="UP000530670">
    <property type="component" value="Unassembled WGS sequence"/>
</dbReference>
<keyword evidence="3" id="KW-0378">Hydrolase</keyword>
<dbReference type="PANTHER" id="PTHR43591:SF14">
    <property type="entry name" value="METHYLTRANSFERASE"/>
    <property type="match status" value="1"/>
</dbReference>
<proteinExistence type="inferred from homology"/>
<keyword evidence="4" id="KW-1185">Reference proteome</keyword>
<dbReference type="GeneID" id="59300644"/>
<organism evidence="3 4">
    <name type="scientific">Fusarium tjaetaba</name>
    <dbReference type="NCBI Taxonomy" id="1567544"/>
    <lineage>
        <taxon>Eukaryota</taxon>
        <taxon>Fungi</taxon>
        <taxon>Dikarya</taxon>
        <taxon>Ascomycota</taxon>
        <taxon>Pezizomycotina</taxon>
        <taxon>Sordariomycetes</taxon>
        <taxon>Hypocreomycetidae</taxon>
        <taxon>Hypocreales</taxon>
        <taxon>Nectriaceae</taxon>
        <taxon>Fusarium</taxon>
        <taxon>Fusarium fujikuroi species complex</taxon>
    </lineage>
</organism>
<feature type="compositionally biased region" description="Polar residues" evidence="2">
    <location>
        <begin position="1"/>
        <end position="13"/>
    </location>
</feature>
<comment type="similarity">
    <text evidence="1">Belongs to the methyltransferase superfamily. LaeA methyltransferase family.</text>
</comment>
<comment type="caution">
    <text evidence="3">The sequence shown here is derived from an EMBL/GenBank/DDBJ whole genome shotgun (WGS) entry which is preliminary data.</text>
</comment>
<protein>
    <submittedName>
        <fullName evidence="3">Glycoside hydrolase family 76</fullName>
    </submittedName>
</protein>
<reference evidence="3 4" key="1">
    <citation type="submission" date="2020-05" db="EMBL/GenBank/DDBJ databases">
        <title>Identification and distribution of gene clusters putatively required for synthesis of sphingolipid metabolism inhibitors in phylogenetically diverse species of the filamentous fungus Fusarium.</title>
        <authorList>
            <person name="Kim H.-S."/>
            <person name="Busman M."/>
            <person name="Brown D.W."/>
            <person name="Divon H."/>
            <person name="Uhlig S."/>
            <person name="Proctor R.H."/>
        </authorList>
    </citation>
    <scope>NUCLEOTIDE SEQUENCE [LARGE SCALE GENOMIC DNA]</scope>
    <source>
        <strain evidence="3 4">NRRL 66243</strain>
    </source>
</reference>
<dbReference type="AlphaFoldDB" id="A0A8H5W5W2"/>
<dbReference type="EMBL" id="JAAQRI010000040">
    <property type="protein sequence ID" value="KAF5646114.1"/>
    <property type="molecule type" value="Genomic_DNA"/>
</dbReference>
<feature type="region of interest" description="Disordered" evidence="2">
    <location>
        <begin position="1"/>
        <end position="67"/>
    </location>
</feature>
<accession>A0A8H5W5W2</accession>
<dbReference type="Gene3D" id="3.40.50.150">
    <property type="entry name" value="Vaccinia Virus protein VP39"/>
    <property type="match status" value="1"/>
</dbReference>
<gene>
    <name evidence="3" type="ORF">FTJAE_2203</name>
</gene>
<evidence type="ECO:0000256" key="1">
    <source>
        <dbReference type="ARBA" id="ARBA00038158"/>
    </source>
</evidence>
<dbReference type="InterPro" id="IPR029063">
    <property type="entry name" value="SAM-dependent_MTases_sf"/>
</dbReference>
<feature type="compositionally biased region" description="Low complexity" evidence="2">
    <location>
        <begin position="53"/>
        <end position="67"/>
    </location>
</feature>
<sequence length="351" mass="38713">MDSMVDQQSQQPLEGQDRDARGGNEVNARSGEFTFNCPSTTDLRATDGLPLGANSQAQSAARSASSAEHASSATSSFIQVEDWDDSASLTDSVQTFPEEFGRTYHAYRAGSYLFPNDNTEQERLGIMGECYKMIMKGKLYLAPLSTRRPPKNILDIATGIGDWAIQMGDIFPNATIIGTDLSPIQPNDVPPNVYFYVEDSTSGCWSDFETQIAQQAFNALEPGGWFESQETDCIPLCDDDTLDPQGPVATWCNDLIAAADKLERPAIFGEKLKEIYERVGFVDVHQRIIKMPINGWAKDSRLKQVGWMWADHMLDGLSGFSYQLLNKAFERTSAQIETMLSAANSLIGVSN</sequence>
<dbReference type="OrthoDB" id="2013972at2759"/>
<evidence type="ECO:0000256" key="2">
    <source>
        <dbReference type="SAM" id="MobiDB-lite"/>
    </source>
</evidence>
<dbReference type="RefSeq" id="XP_037210707.1">
    <property type="nucleotide sequence ID" value="XM_037348374.1"/>
</dbReference>